<feature type="compositionally biased region" description="Basic and acidic residues" evidence="8">
    <location>
        <begin position="1542"/>
        <end position="1551"/>
    </location>
</feature>
<proteinExistence type="predicted"/>
<feature type="compositionally biased region" description="Basic and acidic residues" evidence="8">
    <location>
        <begin position="4225"/>
        <end position="4236"/>
    </location>
</feature>
<feature type="compositionally biased region" description="Basic and acidic residues" evidence="8">
    <location>
        <begin position="2983"/>
        <end position="3019"/>
    </location>
</feature>
<feature type="region of interest" description="Disordered" evidence="8">
    <location>
        <begin position="1870"/>
        <end position="1903"/>
    </location>
</feature>
<feature type="region of interest" description="Disordered" evidence="8">
    <location>
        <begin position="3960"/>
        <end position="4042"/>
    </location>
</feature>
<dbReference type="PROSITE" id="PS51194">
    <property type="entry name" value="HELICASE_CTER"/>
    <property type="match status" value="1"/>
</dbReference>
<feature type="compositionally biased region" description="Basic residues" evidence="8">
    <location>
        <begin position="197"/>
        <end position="206"/>
    </location>
</feature>
<feature type="region of interest" description="Disordered" evidence="8">
    <location>
        <begin position="2067"/>
        <end position="2152"/>
    </location>
</feature>
<dbReference type="Gene3D" id="3.40.50.10810">
    <property type="entry name" value="Tandem AAA-ATPase domain"/>
    <property type="match status" value="1"/>
</dbReference>
<feature type="region of interest" description="Disordered" evidence="8">
    <location>
        <begin position="662"/>
        <end position="684"/>
    </location>
</feature>
<feature type="compositionally biased region" description="Polar residues" evidence="8">
    <location>
        <begin position="628"/>
        <end position="641"/>
    </location>
</feature>
<dbReference type="InterPro" id="IPR014001">
    <property type="entry name" value="Helicase_ATP-bd"/>
</dbReference>
<feature type="region of interest" description="Disordered" evidence="8">
    <location>
        <begin position="2290"/>
        <end position="2315"/>
    </location>
</feature>
<keyword evidence="3" id="KW-0378">Hydrolase</keyword>
<feature type="compositionally biased region" description="Low complexity" evidence="8">
    <location>
        <begin position="2458"/>
        <end position="2469"/>
    </location>
</feature>
<evidence type="ECO:0000256" key="1">
    <source>
        <dbReference type="ARBA" id="ARBA00004123"/>
    </source>
</evidence>
<dbReference type="InterPro" id="IPR049730">
    <property type="entry name" value="SNF2/RAD54-like_C"/>
</dbReference>
<evidence type="ECO:0000256" key="4">
    <source>
        <dbReference type="ARBA" id="ARBA00022806"/>
    </source>
</evidence>
<feature type="domain" description="HSA" evidence="11">
    <location>
        <begin position="792"/>
        <end position="864"/>
    </location>
</feature>
<feature type="compositionally biased region" description="Basic and acidic residues" evidence="8">
    <location>
        <begin position="2211"/>
        <end position="2221"/>
    </location>
</feature>
<feature type="region of interest" description="Disordered" evidence="8">
    <location>
        <begin position="442"/>
        <end position="483"/>
    </location>
</feature>
<dbReference type="GO" id="GO:0042393">
    <property type="term" value="F:histone binding"/>
    <property type="evidence" value="ECO:0007669"/>
    <property type="project" value="InterPro"/>
</dbReference>
<feature type="compositionally biased region" description="Polar residues" evidence="8">
    <location>
        <begin position="1612"/>
        <end position="1621"/>
    </location>
</feature>
<evidence type="ECO:0000259" key="10">
    <source>
        <dbReference type="PROSITE" id="PS51194"/>
    </source>
</evidence>
<accession>A0A0E0E025</accession>
<sequence length="4600" mass="493116">MASSQQVELEAAKLLQKLIQESKDEPAKLATKLYVICQHMKLSGKEQSLPYQVISRAMETVVSQHGIDMDALRSSRIPLAGGPQAGDSSGAMPKDKEIMGSQPPMVGTDASQSSAHAGLWNFPSGSADMARHSASISGRVPAGPNRSDVAGADIHQGSMSQKSGRSSGMESPASLQIEDTRSMNSHDSLKSDEKTSKKSSSKRKRVDPKAAGDLHSEDNSKSDAMSTGQNIRKGKQPGKAGTQGQLSRTVEHDPSHTLQVGNAQVPPLPSGAPFFRAHQEGPSASSARTIDKTKPSNPFTMAQISNFAEGLASGNIPAELQKSILGGANLLNASFGWNQNAQGPVMKNTQGSVPNLMRPGVNVEGKVNLGSQGTFNSMSTSQMDYPTVPPYVSSSFGGGPQYLDKGKDLTSGNTGSELNSSKAGAQLGIMHPRKVHLEIALGVGPPASEGGSAGQRGSESRMADGSGKENGNNQENPAIFGRQSDISRLQSTSTGSVADVDSASKDPEIVKKKIKIAEHEKSLEAENIQQTVPVQGTDSEMHSQETISPMPSGQLHYFQGDTRKTTPEIYKADAENLNRNLGWGGGQGPSPLGGNRHPSMEVGLLAKDEVSKEPFAVLRPHHMPVDGSNHNLSGKDQTPETAGNEIENGSHMGEMIFERSADGDEDLSEQDDLPSSPPKYTMTDKWILDHQKRRYEENKRKALELQKAHRRISASYEKLKENVSSSEDLSVKTKSVIELKKLQLLQLQRRVRSEFLQDFFKPNTTDLDRIKSVKKHRHGRRVKQLEKIEQKMKEERQKRIRERQKEFFADIEAHREKLEDSFKVKRERLKGFNRYVKEFHKRKERIHREKLDRIQREKINLLKNNDVEGYLRMVQDAKSDRVKQLLRETEKYLQKLGAKLQGSKSMDGRVSYASDSTANDIEDESYQPQHYLESNEKYYQLAHSVKEVVNDQPSYLQGGKLREYQMNGLRWLVSLYNNNLNGILADEMGLGKTVQVISLLCYLMETKNDRGPFLVVVPSSVLPGWESELNFWAPSINKIAYAGPPEERRKLFKEMIVHQKFNVLLTTYEYLMNKHDRPKLSKIQWHYIIIDEGHRIKNASCKLNADLKHYRSSHRLLLTGTPLQNNLEELWALLNFLLPNIFNSSEDFSQWFNKPFESNGDSSTEEVENELPEKIERLVRCWPSAYQKLLIKRVEENLGGIGAVKIEGYLPRHYLPSILRLCGKLEMLDRLLPKLKATGHRVLLFSTMTRLLDVMEDYLVWKKYKYLRLDGHTSGQERGALIDKFNNPNSQAFIFLLSIRAGGVGVNLQAADTVIIFDTDWNPQVDLQAQARAHRIGQKKEVLVLRLETVQTVEEQVRASAEHKLGVANQSITAGFFDNNTSAEDRREYLESLLRGGKKEEAAPVLDDDALNDLLARSEDEIDIFESIDKQRREEEMATWLTVVQNSSTSGLDPSVMPSRLVTDDDLKSFCHAMKIYESSNIKSVKVVRRKGELGGLDTQHYGRGKRAREVRSYEDQWTEEEFEKLCQVDSPDSPQPGGISRDADVPKVVKLEVPPESSKEPEQAKKEPASSVGDSPPAKRRRGRPRRSDASLSPVTAPPNTGKQEAGTIIDGSSSAPTTTIHSVAPDVTIDSTALSATGNPDVGTEIKGTTPDGTIKPVICTDNKVTASIAVLEGSNAKEVGIPAHSVHEPVSSSAPHPPTPVTSRGRKTQAGETPRRRGRKPKSLAASAGDVILSPVVAVGSGEAYASSVVSSYPQGNVSSSHANATAGLQKDTIISKPAALLPEGVKGTPTPSGGEKDEMVKTPLAGDIYAGTVTTSGNASSQLPMIAHNENAGLVQGGTGQNLSVATPTIPVVSEGSTKISEVVFADKPAEKQGARRRRKKTSGTGSEDTGVSTRQRAASRRLYGTGAADIAGTDMSTGEKIGIVKEIDGSCQDTSKGLPNIISPSYEKSGYDSQPSTPIAVPINEATLPSGFSEAHATHSEIHPARESISSVGHDKLAGAHLEAPPSVPFQAPVQHETGKDYVGVHSEVVTTHLETITTHSSVNPVIDHKLANVQYESHASLHTSGKDITTMPSEVDSGASSKAPGRRRKGSAREPRTRSNSATAASERRARHAGSKQPDDTKMAEMSGNPSTAVCSSTQQQEDNTLKAAHATGSVGEEQNNAENRVREVSMPAGILEAKLELTKQTDQAGTDEKGAALSTQIPALDEKSGERELPGGHNSEQEQEMVSAAKSASANDEEHKVHEVHQIIADNALPSSAQYTLQDKIDSSADLVPCDKIASVVIAADDQDPSNASDKDAPASAEDDGNGLQSECVHVDLVLAKQDNTKVEDMQESNQPAEQGKSLEMTESKFRSETRLEKTEETVDKSGGDNLPTIEKNDFSPIERSSLSADKIAQVADGGEAGTETTTVEAVSAMNSDGLQDVRNALSTHGLSTNDITVASEEQKDPESHLSGEVSTSGGSSELKLESPNQSESACQSGEVTLEDTHATLDIQIPALTESEEKKSPGGDVHGSEEHNMNEVLHNTVDGSISPSNGEPDKLQVHIDTNTDVDMPSSDKDHSTDIVLAGCEAPCDASGKDKLSTCDASGKDMAAPTDSDLNCLQSEDTVIPVAGAKDETTLVKAIQNDDMSMGSSHGLPATIQSTNSDRLAEERESAEITGSKFSCGMEQEKMEEPLDKSVTDNQTSSQINDGSNNMDSQKVDSSLQAADRGDLLVSKGTSVEITTAINTDGLDEGISVSTQSVKEVSTVEIGTSTNDIAPACELREDFESHVSGYVSKPVGLSELRLEELSQSKSVLQSIAANAEETSTRSDIETPAMDASESNELHSQELVKMISAAETASTEGHREKDTCEVDHKIGCTIFSPIGDQDTRERTDGDTDCGVPSCQRNAAFDSENEVSAEINLTGNQAPCDAPNKATPAPSEDDHNGQESEDTVIGAEQGAIEVEAMQIDGISKSYSSDSHATLQSSDSNQLVNSDSKFESLNKHDKTNETSNESRGDNPTHSCTNDDSHDKNLVGCSPSEDLNEDNSAQLADGDDLVGSKDTTAAHAGGLKELTPGNYVASSSSLVVQDLTSISKMESVQAGSEEIHHGYPDETIHSARIKPVVGTEITENASVASAPVITIQPNIETEAGVTASLTVLEGSIAEEVDTQVESGHDLVTSTAPLSPAPLPGESDACTDVSCPVAEEVSETKLESANHTASQLGAAYTEACTETPNALLNTLIPALPESEETKLSGSDTDGKTIMAELASSSDEHDKVHEVGNETGDDNKLPSSVAEDAVQDEISGSADMDSQIIAGSSEAENNDSTVATIADSQIPFDPSDKDTLAEDGNGLQREGTTVDVTGSKEDDMEAEEKQMDDSHLPAALQSTESSQPTEHAAPTQDDGNGLQCEGTTVDVSGSKEDIMEVEEKLIDDISGSPSSHLPAALKSTESNEPAEHAAPTEDDGDGLQSEGTAVDVVDSNNDDMEVEEKQIDISRGSSSFLPGALESAELNQPAEHTTPTEDHGNGLQSEGTAVDVPCSKEDNMEVEEQIDEISRGPTSFTPGTLESGELNQAAEHAAPTEDDGNGLQSEGTSVDVAGSKEDNIEVEEKIDDISRGSSSHLPDVLQSTPNQHSEQECLDNSDDVNASVVSSHAPLSGPKFACVKELEKADETLETSDAQVADEVCLQTNDGAHNISSGSCSTLEDKNEDSSAQIADCEDLLLRKGTTVDDLDGCVEGHSGLSTHSNDEVGNPVEIVKGMNDTTAGSEVHVDPESHVSDEVSMPVVPSELKVELKNQSEPACQFGAVIVEESNVSLSIQTPALAESEEMTSGGFMHGTEVCASEQTNIGAAAEPASTKDDHDMHEVDKEIVHCTISSPIGDQENLQGNIDGKMDVGLAACQTQSDFVSGNDHSRETDLAGSQAPCDASDKEDTAAELIGPKQATLEIEKMQIDGIPEGPSSDLPAVLQLTDSNQPAEQERLENSDSKFASTKDQGRVDGTSNLSGGDNAKCSLTNDDSQTVNLVGYSPSEDSNDDDSVQAADVDGVLGNKEGTDDVISAACTDDVSMLKSESIDRHGSDEVDHSTAPSAAIKQESGTEVTCDASVPVSESSIPKEIGTSTECDDDQVATAAPHPPTPLSDATDVSADVQIPAGISEAKLEQPNETTSPSGAATEENNTVVSTQIPTLAESEDRTPAGTAIQGTEFDSAEPASVSDDENRVTAADDSVLPSAGPEDTADDKIDSSADASEKSGETVSRYFNLVLHAVGELRKELIRPPSITTPSKILGNPRWDPYFKDCIGAIDGTHVRVSVTKDMEPSFRGRKDHATQNVMAAIDFDLKFTYVLAGLEGTAHDAVVLRDAIERTDGLRVPQGNAMEGSEQSDKGGHVTWTSSMSTYMLEYLEGIVASGNKTSSGFKQVHLKACAKALNDHFNINLTSDQITNHIRTRKRKYSKIADLRKLSVALWDDDNFIISLDHKHYADHIKDHKADAEYLNNPIHNYGKMLVIFGNSLATGKYAKGSGDPLATESIPIDDDDEEEIGIGSAVATGSASRVHALNEENGASSSAPKPKKAKTAAAIEEEGLIGTFKSVGDKLIGAIVEAGTEAAKSNKGCV</sequence>
<evidence type="ECO:0000256" key="8">
    <source>
        <dbReference type="SAM" id="MobiDB-lite"/>
    </source>
</evidence>
<dbReference type="SMART" id="SM01314">
    <property type="entry name" value="SnAC"/>
    <property type="match status" value="1"/>
</dbReference>
<dbReference type="GO" id="GO:0016787">
    <property type="term" value="F:hydrolase activity"/>
    <property type="evidence" value="ECO:0007669"/>
    <property type="project" value="UniProtKB-KW"/>
</dbReference>
<dbReference type="InterPro" id="IPR027417">
    <property type="entry name" value="P-loop_NTPase"/>
</dbReference>
<dbReference type="CDD" id="cd18793">
    <property type="entry name" value="SF2_C_SNF"/>
    <property type="match status" value="1"/>
</dbReference>
<dbReference type="InterPro" id="IPR029295">
    <property type="entry name" value="SnAC"/>
</dbReference>
<reference evidence="12" key="2">
    <citation type="submission" date="2018-05" db="EMBL/GenBank/DDBJ databases">
        <title>OmerRS3 (Oryza meridionalis Reference Sequence Version 3).</title>
        <authorList>
            <person name="Zhang J."/>
            <person name="Kudrna D."/>
            <person name="Lee S."/>
            <person name="Talag J."/>
            <person name="Welchert J."/>
            <person name="Wing R.A."/>
        </authorList>
    </citation>
    <scope>NUCLEOTIDE SEQUENCE [LARGE SCALE GENOMIC DNA]</scope>
    <source>
        <strain evidence="12">cv. OR44</strain>
    </source>
</reference>
<feature type="region of interest" description="Disordered" evidence="8">
    <location>
        <begin position="2579"/>
        <end position="2603"/>
    </location>
</feature>
<dbReference type="SMART" id="SM00487">
    <property type="entry name" value="DEXDc"/>
    <property type="match status" value="1"/>
</dbReference>
<dbReference type="GO" id="GO:0004386">
    <property type="term" value="F:helicase activity"/>
    <property type="evidence" value="ECO:0007669"/>
    <property type="project" value="UniProtKB-KW"/>
</dbReference>
<evidence type="ECO:0000256" key="3">
    <source>
        <dbReference type="ARBA" id="ARBA00022801"/>
    </source>
</evidence>
<feature type="compositionally biased region" description="Basic and acidic residues" evidence="8">
    <location>
        <begin position="4058"/>
        <end position="4070"/>
    </location>
</feature>
<feature type="compositionally biased region" description="Basic and acidic residues" evidence="8">
    <location>
        <begin position="2351"/>
        <end position="2374"/>
    </location>
</feature>
<dbReference type="FunFam" id="3.40.50.10810:FF:000016">
    <property type="entry name" value="Chromatin structure-remodeling complex protein SYD"/>
    <property type="match status" value="1"/>
</dbReference>
<dbReference type="InterPro" id="IPR014012">
    <property type="entry name" value="HSA_dom"/>
</dbReference>
<reference evidence="12" key="1">
    <citation type="submission" date="2015-04" db="UniProtKB">
        <authorList>
            <consortium name="EnsemblPlants"/>
        </authorList>
    </citation>
    <scope>IDENTIFICATION</scope>
</reference>
<dbReference type="Pfam" id="PF14619">
    <property type="entry name" value="SnAC"/>
    <property type="match status" value="1"/>
</dbReference>
<feature type="region of interest" description="Disordered" evidence="8">
    <location>
        <begin position="1528"/>
        <end position="1621"/>
    </location>
</feature>
<feature type="coiled-coil region" evidence="7">
    <location>
        <begin position="688"/>
        <end position="722"/>
    </location>
</feature>
<feature type="region of interest" description="Disordered" evidence="8">
    <location>
        <begin position="3893"/>
        <end position="3918"/>
    </location>
</feature>
<dbReference type="Pfam" id="PF00271">
    <property type="entry name" value="Helicase_C"/>
    <property type="match status" value="1"/>
</dbReference>
<keyword evidence="5" id="KW-0067">ATP-binding</keyword>
<dbReference type="InterPro" id="IPR000330">
    <property type="entry name" value="SNF2_N"/>
</dbReference>
<evidence type="ECO:0000313" key="13">
    <source>
        <dbReference type="Proteomes" id="UP000008021"/>
    </source>
</evidence>
<feature type="compositionally biased region" description="Polar residues" evidence="8">
    <location>
        <begin position="157"/>
        <end position="169"/>
    </location>
</feature>
<evidence type="ECO:0000259" key="11">
    <source>
        <dbReference type="PROSITE" id="PS51204"/>
    </source>
</evidence>
<dbReference type="InterPro" id="IPR038718">
    <property type="entry name" value="SNF2-like_sf"/>
</dbReference>
<evidence type="ECO:0000256" key="2">
    <source>
        <dbReference type="ARBA" id="ARBA00022741"/>
    </source>
</evidence>
<evidence type="ECO:0000256" key="5">
    <source>
        <dbReference type="ARBA" id="ARBA00022840"/>
    </source>
</evidence>
<feature type="region of interest" description="Disordered" evidence="8">
    <location>
        <begin position="2806"/>
        <end position="2835"/>
    </location>
</feature>
<dbReference type="eggNOG" id="KOG0386">
    <property type="taxonomic scope" value="Eukaryota"/>
</dbReference>
<dbReference type="GO" id="GO:0005634">
    <property type="term" value="C:nucleus"/>
    <property type="evidence" value="ECO:0007669"/>
    <property type="project" value="UniProtKB-SubCell"/>
</dbReference>
<feature type="compositionally biased region" description="Basic and acidic residues" evidence="8">
    <location>
        <begin position="3258"/>
        <end position="3276"/>
    </location>
</feature>
<dbReference type="PROSITE" id="PS51192">
    <property type="entry name" value="HELICASE_ATP_BIND_1"/>
    <property type="match status" value="1"/>
</dbReference>
<feature type="compositionally biased region" description="Basic and acidic residues" evidence="8">
    <location>
        <begin position="3586"/>
        <end position="3602"/>
    </location>
</feature>
<evidence type="ECO:0000256" key="7">
    <source>
        <dbReference type="SAM" id="Coils"/>
    </source>
</evidence>
<keyword evidence="7" id="KW-0175">Coiled coil</keyword>
<dbReference type="eggNOG" id="KOG1181">
    <property type="taxonomic scope" value="Eukaryota"/>
</dbReference>
<feature type="compositionally biased region" description="Acidic residues" evidence="8">
    <location>
        <begin position="663"/>
        <end position="672"/>
    </location>
</feature>
<feature type="region of interest" description="Disordered" evidence="8">
    <location>
        <begin position="1689"/>
        <end position="1729"/>
    </location>
</feature>
<evidence type="ECO:0008006" key="14">
    <source>
        <dbReference type="Google" id="ProtNLM"/>
    </source>
</evidence>
<evidence type="ECO:0000313" key="12">
    <source>
        <dbReference type="EnsemblPlants" id="OMERI06G11420.1"/>
    </source>
</evidence>
<keyword evidence="4" id="KW-0347">Helicase</keyword>
<dbReference type="PROSITE" id="PS51204">
    <property type="entry name" value="HSA"/>
    <property type="match status" value="1"/>
</dbReference>
<feature type="region of interest" description="Disordered" evidence="8">
    <location>
        <begin position="4056"/>
        <end position="4236"/>
    </location>
</feature>
<feature type="domain" description="Helicase ATP-binding" evidence="9">
    <location>
        <begin position="973"/>
        <end position="1140"/>
    </location>
</feature>
<feature type="region of interest" description="Disordered" evidence="8">
    <location>
        <begin position="2634"/>
        <end position="2710"/>
    </location>
</feature>
<dbReference type="SMART" id="SM00490">
    <property type="entry name" value="HELICc"/>
    <property type="match status" value="1"/>
</dbReference>
<dbReference type="GO" id="GO:0005524">
    <property type="term" value="F:ATP binding"/>
    <property type="evidence" value="ECO:0007669"/>
    <property type="project" value="UniProtKB-KW"/>
</dbReference>
<dbReference type="SUPFAM" id="SSF52540">
    <property type="entry name" value="P-loop containing nucleoside triphosphate hydrolases"/>
    <property type="match status" value="2"/>
</dbReference>
<keyword evidence="2" id="KW-0547">Nucleotide-binding</keyword>
<feature type="compositionally biased region" description="Basic and acidic residues" evidence="8">
    <location>
        <begin position="2506"/>
        <end position="2524"/>
    </location>
</feature>
<feature type="region of interest" description="Disordered" evidence="8">
    <location>
        <begin position="2439"/>
        <end position="2547"/>
    </location>
</feature>
<dbReference type="InterPro" id="IPR024752">
    <property type="entry name" value="Myb/SANT-like_dom"/>
</dbReference>
<feature type="compositionally biased region" description="Basic and acidic residues" evidence="8">
    <location>
        <begin position="3405"/>
        <end position="3419"/>
    </location>
</feature>
<feature type="region of interest" description="Disordered" evidence="8">
    <location>
        <begin position="78"/>
        <end position="295"/>
    </location>
</feature>
<dbReference type="HOGENOM" id="CLU_000112_0_0_1"/>
<feature type="region of interest" description="Disordered" evidence="8">
    <location>
        <begin position="2330"/>
        <end position="2389"/>
    </location>
</feature>
<protein>
    <recommendedName>
        <fullName evidence="14">Chromatin structure-remodeling complex protein SYD</fullName>
    </recommendedName>
</protein>
<evidence type="ECO:0000256" key="6">
    <source>
        <dbReference type="ARBA" id="ARBA00023242"/>
    </source>
</evidence>
<feature type="compositionally biased region" description="Polar residues" evidence="8">
    <location>
        <begin position="4149"/>
        <end position="4172"/>
    </location>
</feature>
<dbReference type="PANTHER" id="PTHR10799">
    <property type="entry name" value="SNF2/RAD54 HELICASE FAMILY"/>
    <property type="match status" value="1"/>
</dbReference>
<dbReference type="STRING" id="40149.A0A0E0E025"/>
<feature type="compositionally biased region" description="Polar residues" evidence="8">
    <location>
        <begin position="1887"/>
        <end position="1901"/>
    </location>
</feature>
<feature type="region of interest" description="Disordered" evidence="8">
    <location>
        <begin position="1633"/>
        <end position="1654"/>
    </location>
</feature>
<feature type="compositionally biased region" description="Basic and acidic residues" evidence="8">
    <location>
        <begin position="2448"/>
        <end position="2457"/>
    </location>
</feature>
<feature type="region of interest" description="Disordered" evidence="8">
    <location>
        <begin position="2868"/>
        <end position="3046"/>
    </location>
</feature>
<feature type="compositionally biased region" description="Polar residues" evidence="8">
    <location>
        <begin position="2686"/>
        <end position="2710"/>
    </location>
</feature>
<feature type="domain" description="Helicase C-terminal" evidence="10">
    <location>
        <begin position="1227"/>
        <end position="1373"/>
    </location>
</feature>
<feature type="region of interest" description="Disordered" evidence="8">
    <location>
        <begin position="3320"/>
        <end position="3630"/>
    </location>
</feature>
<dbReference type="Pfam" id="PF12776">
    <property type="entry name" value="Myb_DNA-bind_3"/>
    <property type="match status" value="1"/>
</dbReference>
<feature type="compositionally biased region" description="Basic and acidic residues" evidence="8">
    <location>
        <begin position="207"/>
        <end position="221"/>
    </location>
</feature>
<feature type="compositionally biased region" description="Basic and acidic residues" evidence="8">
    <location>
        <begin position="1558"/>
        <end position="1569"/>
    </location>
</feature>
<dbReference type="Pfam" id="PF00176">
    <property type="entry name" value="SNF2-rel_dom"/>
    <property type="match status" value="1"/>
</dbReference>
<feature type="compositionally biased region" description="Polar residues" evidence="8">
    <location>
        <begin position="3986"/>
        <end position="4009"/>
    </location>
</feature>
<feature type="region of interest" description="Disordered" evidence="8">
    <location>
        <begin position="396"/>
        <end position="420"/>
    </location>
</feature>
<feature type="compositionally biased region" description="Polar residues" evidence="8">
    <location>
        <begin position="2134"/>
        <end position="2149"/>
    </location>
</feature>
<dbReference type="InterPro" id="IPR001650">
    <property type="entry name" value="Helicase_C-like"/>
</dbReference>
<feature type="compositionally biased region" description="Polar residues" evidence="8">
    <location>
        <begin position="2067"/>
        <end position="2078"/>
    </location>
</feature>
<feature type="region of interest" description="Disordered" evidence="8">
    <location>
        <begin position="621"/>
        <end position="648"/>
    </location>
</feature>
<feature type="compositionally biased region" description="Polar residues" evidence="8">
    <location>
        <begin position="410"/>
        <end position="420"/>
    </location>
</feature>
<feature type="compositionally biased region" description="Basic and acidic residues" evidence="8">
    <location>
        <begin position="2673"/>
        <end position="2685"/>
    </location>
</feature>
<feature type="region of interest" description="Disordered" evidence="8">
    <location>
        <begin position="2192"/>
        <end position="2249"/>
    </location>
</feature>
<feature type="region of interest" description="Disordered" evidence="8">
    <location>
        <begin position="3255"/>
        <end position="3281"/>
    </location>
</feature>
<comment type="subcellular location">
    <subcellularLocation>
        <location evidence="1">Nucleus</location>
    </subcellularLocation>
</comment>
<dbReference type="Proteomes" id="UP000008021">
    <property type="component" value="Chromosome 6"/>
</dbReference>
<feature type="compositionally biased region" description="Basic and acidic residues" evidence="8">
    <location>
        <begin position="187"/>
        <end position="196"/>
    </location>
</feature>
<feature type="compositionally biased region" description="Polar residues" evidence="8">
    <location>
        <begin position="2474"/>
        <end position="2486"/>
    </location>
</feature>
<dbReference type="Gene3D" id="3.40.50.300">
    <property type="entry name" value="P-loop containing nucleotide triphosphate hydrolases"/>
    <property type="match status" value="1"/>
</dbReference>
<organism evidence="12">
    <name type="scientific">Oryza meridionalis</name>
    <dbReference type="NCBI Taxonomy" id="40149"/>
    <lineage>
        <taxon>Eukaryota</taxon>
        <taxon>Viridiplantae</taxon>
        <taxon>Streptophyta</taxon>
        <taxon>Embryophyta</taxon>
        <taxon>Tracheophyta</taxon>
        <taxon>Spermatophyta</taxon>
        <taxon>Magnoliopsida</taxon>
        <taxon>Liliopsida</taxon>
        <taxon>Poales</taxon>
        <taxon>Poaceae</taxon>
        <taxon>BOP clade</taxon>
        <taxon>Oryzoideae</taxon>
        <taxon>Oryzeae</taxon>
        <taxon>Oryzinae</taxon>
        <taxon>Oryza</taxon>
    </lineage>
</organism>
<keyword evidence="13" id="KW-1185">Reference proteome</keyword>
<name>A0A0E0E025_9ORYZ</name>
<feature type="compositionally biased region" description="Polar residues" evidence="8">
    <location>
        <begin position="3372"/>
        <end position="3381"/>
    </location>
</feature>
<feature type="compositionally biased region" description="Polar residues" evidence="8">
    <location>
        <begin position="2960"/>
        <end position="2982"/>
    </location>
</feature>
<evidence type="ECO:0000259" key="9">
    <source>
        <dbReference type="PROSITE" id="PS51192"/>
    </source>
</evidence>
<dbReference type="EnsemblPlants" id="OMERI06G11420.1">
    <property type="protein sequence ID" value="OMERI06G11420.1"/>
    <property type="gene ID" value="OMERI06G11420"/>
</dbReference>
<dbReference type="Gramene" id="OMERI06G11420.1">
    <property type="protein sequence ID" value="OMERI06G11420.1"/>
    <property type="gene ID" value="OMERI06G11420"/>
</dbReference>
<keyword evidence="6" id="KW-0539">Nucleus</keyword>
<feature type="compositionally biased region" description="Polar residues" evidence="8">
    <location>
        <begin position="3603"/>
        <end position="3620"/>
    </location>
</feature>
<feature type="compositionally biased region" description="Polar residues" evidence="8">
    <location>
        <begin position="1591"/>
        <end position="1604"/>
    </location>
</feature>